<dbReference type="EMBL" id="JBFTWV010000057">
    <property type="protein sequence ID" value="KAL2793493.1"/>
    <property type="molecule type" value="Genomic_DNA"/>
</dbReference>
<reference evidence="2 3" key="1">
    <citation type="submission" date="2024-07" db="EMBL/GenBank/DDBJ databases">
        <title>Section-level genome sequencing and comparative genomics of Aspergillus sections Usti and Cavernicolus.</title>
        <authorList>
            <consortium name="Lawrence Berkeley National Laboratory"/>
            <person name="Nybo J.L."/>
            <person name="Vesth T.C."/>
            <person name="Theobald S."/>
            <person name="Frisvad J.C."/>
            <person name="Larsen T.O."/>
            <person name="Kjaerboelling I."/>
            <person name="Rothschild-Mancinelli K."/>
            <person name="Lyhne E.K."/>
            <person name="Kogle M.E."/>
            <person name="Barry K."/>
            <person name="Clum A."/>
            <person name="Na H."/>
            <person name="Ledsgaard L."/>
            <person name="Lin J."/>
            <person name="Lipzen A."/>
            <person name="Kuo A."/>
            <person name="Riley R."/>
            <person name="Mondo S."/>
            <person name="Labutti K."/>
            <person name="Haridas S."/>
            <person name="Pangalinan J."/>
            <person name="Salamov A.A."/>
            <person name="Simmons B.A."/>
            <person name="Magnuson J.K."/>
            <person name="Chen J."/>
            <person name="Drula E."/>
            <person name="Henrissat B."/>
            <person name="Wiebenga A."/>
            <person name="Lubbers R.J."/>
            <person name="Gomes A.C."/>
            <person name="Makela M.R."/>
            <person name="Stajich J."/>
            <person name="Grigoriev I.V."/>
            <person name="Mortensen U.H."/>
            <person name="De Vries R.P."/>
            <person name="Baker S.E."/>
            <person name="Andersen M.R."/>
        </authorList>
    </citation>
    <scope>NUCLEOTIDE SEQUENCE [LARGE SCALE GENOMIC DNA]</scope>
    <source>
        <strain evidence="2 3">CBS 209.92</strain>
    </source>
</reference>
<sequence>MTPTAMTLTPTPTPTPIPVELEDEWKGVLDPQRRRTLQNRLNQRAHRRRLKAAKLAKVSDGSALESKSRAKLPAKSPAPAKKTSDRRTTSIDRDHAQDEQSLPSRISQSPSATSVAVTHPSASTPSPPPSHSSPSSSTNQITFIELDHFKILGPSASNCRRALHQLESFYRGEIAAGSLRTELLLGLTRLNFLRALHVNIDVLGYSAAEMHDDAQSPFGVPSAAKPGYSDVEKLPVALRPTVVQLSTPHHPWLDLIPFPQLRDNLILLGESLDDTQLCFDMSGRGTAAGVPDNRLGNAGGETGVIVWRDPWDPSGWEVTETFLRRWGWVLRDCTEVMRVTDRWRRVRGEPGLFRERVGEV</sequence>
<name>A0ABR4G399_9EURO</name>
<protein>
    <recommendedName>
        <fullName evidence="4">Aryl-alcohol dehydrogenase</fullName>
    </recommendedName>
</protein>
<dbReference type="Proteomes" id="UP001610563">
    <property type="component" value="Unassembled WGS sequence"/>
</dbReference>
<organism evidence="2 3">
    <name type="scientific">Aspergillus keveii</name>
    <dbReference type="NCBI Taxonomy" id="714993"/>
    <lineage>
        <taxon>Eukaryota</taxon>
        <taxon>Fungi</taxon>
        <taxon>Dikarya</taxon>
        <taxon>Ascomycota</taxon>
        <taxon>Pezizomycotina</taxon>
        <taxon>Eurotiomycetes</taxon>
        <taxon>Eurotiomycetidae</taxon>
        <taxon>Eurotiales</taxon>
        <taxon>Aspergillaceae</taxon>
        <taxon>Aspergillus</taxon>
        <taxon>Aspergillus subgen. Nidulantes</taxon>
    </lineage>
</organism>
<accession>A0ABR4G399</accession>
<dbReference type="Pfam" id="PF11905">
    <property type="entry name" value="DUF3425"/>
    <property type="match status" value="1"/>
</dbReference>
<dbReference type="CDD" id="cd14688">
    <property type="entry name" value="bZIP_YAP"/>
    <property type="match status" value="1"/>
</dbReference>
<feature type="compositionally biased region" description="Basic and acidic residues" evidence="1">
    <location>
        <begin position="82"/>
        <end position="98"/>
    </location>
</feature>
<dbReference type="PANTHER" id="PTHR38116">
    <property type="entry name" value="CHROMOSOME 7, WHOLE GENOME SHOTGUN SEQUENCE"/>
    <property type="match status" value="1"/>
</dbReference>
<gene>
    <name evidence="2" type="ORF">BJX66DRAFT_306012</name>
</gene>
<feature type="compositionally biased region" description="Basic residues" evidence="1">
    <location>
        <begin position="43"/>
        <end position="54"/>
    </location>
</feature>
<evidence type="ECO:0000256" key="1">
    <source>
        <dbReference type="SAM" id="MobiDB-lite"/>
    </source>
</evidence>
<feature type="compositionally biased region" description="Low complexity" evidence="1">
    <location>
        <begin position="71"/>
        <end position="81"/>
    </location>
</feature>
<evidence type="ECO:0008006" key="4">
    <source>
        <dbReference type="Google" id="ProtNLM"/>
    </source>
</evidence>
<keyword evidence="3" id="KW-1185">Reference proteome</keyword>
<dbReference type="PANTHER" id="PTHR38116:SF1">
    <property type="entry name" value="BZIP DOMAIN-CONTAINING PROTEIN"/>
    <property type="match status" value="1"/>
</dbReference>
<evidence type="ECO:0000313" key="2">
    <source>
        <dbReference type="EMBL" id="KAL2793493.1"/>
    </source>
</evidence>
<feature type="region of interest" description="Disordered" evidence="1">
    <location>
        <begin position="30"/>
        <end position="138"/>
    </location>
</feature>
<comment type="caution">
    <text evidence="2">The sequence shown here is derived from an EMBL/GenBank/DDBJ whole genome shotgun (WGS) entry which is preliminary data.</text>
</comment>
<evidence type="ECO:0000313" key="3">
    <source>
        <dbReference type="Proteomes" id="UP001610563"/>
    </source>
</evidence>
<feature type="compositionally biased region" description="Polar residues" evidence="1">
    <location>
        <begin position="99"/>
        <end position="116"/>
    </location>
</feature>
<proteinExistence type="predicted"/>
<dbReference type="InterPro" id="IPR021833">
    <property type="entry name" value="DUF3425"/>
</dbReference>